<evidence type="ECO:0000313" key="8">
    <source>
        <dbReference type="EMBL" id="RAS16054.1"/>
    </source>
</evidence>
<dbReference type="InterPro" id="IPR036977">
    <property type="entry name" value="DNA_primase_Znf_CHC2"/>
</dbReference>
<evidence type="ECO:0000256" key="3">
    <source>
        <dbReference type="ARBA" id="ARBA00022679"/>
    </source>
</evidence>
<proteinExistence type="predicted"/>
<dbReference type="RefSeq" id="WP_111935862.1">
    <property type="nucleotide sequence ID" value="NZ_CADFFP010000048.1"/>
</dbReference>
<dbReference type="GO" id="GO:0016779">
    <property type="term" value="F:nucleotidyltransferase activity"/>
    <property type="evidence" value="ECO:0007669"/>
    <property type="project" value="UniProtKB-KW"/>
</dbReference>
<keyword evidence="1" id="KW-0240">DNA-directed RNA polymerase</keyword>
<keyword evidence="5" id="KW-0235">DNA replication</keyword>
<dbReference type="AlphaFoldDB" id="A0A329B6K9"/>
<dbReference type="Gene3D" id="3.90.580.10">
    <property type="entry name" value="Zinc finger, CHC2-type domain"/>
    <property type="match status" value="1"/>
</dbReference>
<dbReference type="InterPro" id="IPR006171">
    <property type="entry name" value="TOPRIM_dom"/>
</dbReference>
<dbReference type="Gene3D" id="3.40.1360.10">
    <property type="match status" value="1"/>
</dbReference>
<feature type="domain" description="Toprim" evidence="7">
    <location>
        <begin position="223"/>
        <end position="341"/>
    </location>
</feature>
<dbReference type="EMBL" id="QLTK01000051">
    <property type="protein sequence ID" value="RAS16054.1"/>
    <property type="molecule type" value="Genomic_DNA"/>
</dbReference>
<evidence type="ECO:0000259" key="7">
    <source>
        <dbReference type="Pfam" id="PF13362"/>
    </source>
</evidence>
<dbReference type="OrthoDB" id="5833576at2"/>
<evidence type="ECO:0000256" key="5">
    <source>
        <dbReference type="ARBA" id="ARBA00022705"/>
    </source>
</evidence>
<sequence length="926" mass="102945">MASIEELKRRVDIVDLAGRLGLKQGKGGDKALWHSPTHPDSNPSLSIYIDHPKYGTGFRDHSANVSGSQIDLVIHAQGVDVPGAMKYLHDEYGIPYDRADKPAAAEAKSALDYIAERSLSNREKVRDYLEGRGITAAAINVAINAKTIGYNDWVSGKKPQGQVGHGGPAAAFLVRNDAAQLVGVDMRFIDPALNGDVKTQSHGEKFGFGWTADPKRLARAKRVVLVESAINALSVDSCDIPGTAAYAIRGTGNAENIDFAFLRGKYVVICMDNDEPHPQGHPRAGICAGMAAAWTLYERLTALSISSTIVDQSEWLADLADGAKKREPINDVNDYLKLRGPALLAKALDTHEQWLIAGMAGDDTRKGRPRVFLPAHDFAQYWKFRVRPDFTQYIAKRDVDEESGEEKNQYSELCGFRIASLSRISVASANATMTGDPDQSPRDYFVPTVQMPRHGPKLVRKVMTDDQLHNMTHWTKFGPVWQPAQFSRMLTILERTVDLGARSVANFVGLAWRDGKLAVNEGPDCYFTDPEKQCPYHETTFASGTKADARRVITEYQHTFKHNAATMLLVWGLGGHLKALLGFWPHMTLQADKGAGKSTLIKRLERTIGFTMFSGQNLQTEFRLLTSVSHTSHPVGWEELSARRQDVIDKAVALLQENYQYTISRRGAEMTEYLISAPVLLAGEDVPVKSLIGKLVRTNLTGKKGPMMPDDLPRFPVRQWLQFLAGLDRREVLAKYAELRDYCTERSCAAGDDDGAKRMATNYAAPLLAWGYLCEFAGIDRREGGFIADLLGEMNTHIKETSAERSPWVWIMETALSEIDAGNFKHPYKFEKHEGHDCLMVNVSHVMDHISTSNSLRDKWNSLPVKTATVFKRQLVAAGVTLEGDKEIERTMNGKRVRRVTPLLVDKLAEFGLSVSWNLNHVREND</sequence>
<protein>
    <submittedName>
        <fullName evidence="8">DNA primase</fullName>
    </submittedName>
</protein>
<comment type="caution">
    <text evidence="8">The sequence shown here is derived from an EMBL/GenBank/DDBJ whole genome shotgun (WGS) entry which is preliminary data.</text>
</comment>
<keyword evidence="2" id="KW-0639">Primosome</keyword>
<dbReference type="GO" id="GO:0008270">
    <property type="term" value="F:zinc ion binding"/>
    <property type="evidence" value="ECO:0007669"/>
    <property type="project" value="InterPro"/>
</dbReference>
<evidence type="ECO:0000256" key="4">
    <source>
        <dbReference type="ARBA" id="ARBA00022695"/>
    </source>
</evidence>
<dbReference type="InterPro" id="IPR034154">
    <property type="entry name" value="TOPRIM_DnaG/twinkle"/>
</dbReference>
<keyword evidence="4" id="KW-0548">Nucleotidyltransferase</keyword>
<reference evidence="8 9" key="1">
    <citation type="submission" date="2018-06" db="EMBL/GenBank/DDBJ databases">
        <title>Genomic Encyclopedia of Type Strains, Phase III (KMG-III): the genomes of soil and plant-associated and newly described type strains.</title>
        <authorList>
            <person name="Whitman W."/>
        </authorList>
    </citation>
    <scope>NUCLEOTIDE SEQUENCE [LARGE SCALE GENOMIC DNA]</scope>
    <source>
        <strain evidence="8 9">LMG 23644</strain>
    </source>
</reference>
<dbReference type="Pfam" id="PF13362">
    <property type="entry name" value="Toprim_3"/>
    <property type="match status" value="1"/>
</dbReference>
<organism evidence="8 9">
    <name type="scientific">Paraburkholderia bryophila</name>
    <dbReference type="NCBI Taxonomy" id="420952"/>
    <lineage>
        <taxon>Bacteria</taxon>
        <taxon>Pseudomonadati</taxon>
        <taxon>Pseudomonadota</taxon>
        <taxon>Betaproteobacteria</taxon>
        <taxon>Burkholderiales</taxon>
        <taxon>Burkholderiaceae</taxon>
        <taxon>Paraburkholderia</taxon>
    </lineage>
</organism>
<dbReference type="GO" id="GO:0000428">
    <property type="term" value="C:DNA-directed RNA polymerase complex"/>
    <property type="evidence" value="ECO:0007669"/>
    <property type="project" value="UniProtKB-KW"/>
</dbReference>
<dbReference type="Proteomes" id="UP000248918">
    <property type="component" value="Unassembled WGS sequence"/>
</dbReference>
<evidence type="ECO:0000313" key="9">
    <source>
        <dbReference type="Proteomes" id="UP000248918"/>
    </source>
</evidence>
<dbReference type="GO" id="GO:0003677">
    <property type="term" value="F:DNA binding"/>
    <property type="evidence" value="ECO:0007669"/>
    <property type="project" value="InterPro"/>
</dbReference>
<dbReference type="GO" id="GO:1990077">
    <property type="term" value="C:primosome complex"/>
    <property type="evidence" value="ECO:0007669"/>
    <property type="project" value="UniProtKB-KW"/>
</dbReference>
<keyword evidence="3" id="KW-0808">Transferase</keyword>
<name>A0A329B6K9_9BURK</name>
<evidence type="ECO:0000256" key="1">
    <source>
        <dbReference type="ARBA" id="ARBA00022478"/>
    </source>
</evidence>
<evidence type="ECO:0000256" key="2">
    <source>
        <dbReference type="ARBA" id="ARBA00022515"/>
    </source>
</evidence>
<gene>
    <name evidence="8" type="ORF">BX591_15111</name>
</gene>
<dbReference type="CDD" id="cd01029">
    <property type="entry name" value="TOPRIM_primases"/>
    <property type="match status" value="1"/>
</dbReference>
<accession>A0A329B6K9</accession>
<evidence type="ECO:0000256" key="6">
    <source>
        <dbReference type="ARBA" id="ARBA00023163"/>
    </source>
</evidence>
<keyword evidence="6" id="KW-0804">Transcription</keyword>
<dbReference type="SUPFAM" id="SSF57783">
    <property type="entry name" value="Zinc beta-ribbon"/>
    <property type="match status" value="1"/>
</dbReference>
<dbReference type="GO" id="GO:0006269">
    <property type="term" value="P:DNA replication, synthesis of primer"/>
    <property type="evidence" value="ECO:0007669"/>
    <property type="project" value="UniProtKB-KW"/>
</dbReference>